<dbReference type="EMBL" id="LXEY01000012">
    <property type="protein sequence ID" value="OAV62449.1"/>
    <property type="molecule type" value="Genomic_DNA"/>
</dbReference>
<dbReference type="GO" id="GO:0003677">
    <property type="term" value="F:DNA binding"/>
    <property type="evidence" value="ECO:0007669"/>
    <property type="project" value="TreeGrafter"/>
</dbReference>
<dbReference type="AlphaFoldDB" id="A0A1B7M1M9"/>
<reference evidence="2 3" key="1">
    <citation type="submission" date="2016-04" db="EMBL/GenBank/DDBJ databases">
        <title>First whole genome shotgun sequence of the bacterium Enteractinococcus sp. strain UASWS1574.</title>
        <authorList>
            <person name="Crovadore J."/>
            <person name="Chablais R."/>
            <person name="Lefort F."/>
        </authorList>
    </citation>
    <scope>NUCLEOTIDE SEQUENCE [LARGE SCALE GENOMIC DNA]</scope>
    <source>
        <strain evidence="2 3">UASWS1574</strain>
    </source>
</reference>
<comment type="caution">
    <text evidence="2">The sequence shown here is derived from an EMBL/GenBank/DDBJ whole genome shotgun (WGS) entry which is preliminary data.</text>
</comment>
<dbReference type="Proteomes" id="UP000078292">
    <property type="component" value="Unassembled WGS sequence"/>
</dbReference>
<gene>
    <name evidence="2" type="ORF">A6F49_07015</name>
</gene>
<dbReference type="GO" id="GO:0045892">
    <property type="term" value="P:negative regulation of DNA-templated transcription"/>
    <property type="evidence" value="ECO:0007669"/>
    <property type="project" value="TreeGrafter"/>
</dbReference>
<name>A0A1B7M1M9_9MICC</name>
<dbReference type="InterPro" id="IPR014757">
    <property type="entry name" value="Tscrpt_reg_IclR_C"/>
</dbReference>
<dbReference type="GO" id="GO:0003700">
    <property type="term" value="F:DNA-binding transcription factor activity"/>
    <property type="evidence" value="ECO:0007669"/>
    <property type="project" value="TreeGrafter"/>
</dbReference>
<dbReference type="SUPFAM" id="SSF55781">
    <property type="entry name" value="GAF domain-like"/>
    <property type="match status" value="1"/>
</dbReference>
<dbReference type="Pfam" id="PF01614">
    <property type="entry name" value="IclR_C"/>
    <property type="match status" value="1"/>
</dbReference>
<proteinExistence type="predicted"/>
<accession>A0A1B7M1M9</accession>
<sequence length="116" mass="12494">MKVFCSECDKGTGHPSRHDMHCTGSGYEKTLTPFTITDPEKLMSTIESAKQLGYALSSEELEMGMRSLAVPVMDSREDCVGAMSVSAFSGRYSPGELVEAALPILKDAAEELGKTL</sequence>
<organism evidence="2 3">
    <name type="scientific">Enteractinococcus helveticum</name>
    <dbReference type="NCBI Taxonomy" id="1837282"/>
    <lineage>
        <taxon>Bacteria</taxon>
        <taxon>Bacillati</taxon>
        <taxon>Actinomycetota</taxon>
        <taxon>Actinomycetes</taxon>
        <taxon>Micrococcales</taxon>
        <taxon>Micrococcaceae</taxon>
    </lineage>
</organism>
<dbReference type="InterPro" id="IPR029016">
    <property type="entry name" value="GAF-like_dom_sf"/>
</dbReference>
<evidence type="ECO:0000259" key="1">
    <source>
        <dbReference type="PROSITE" id="PS51078"/>
    </source>
</evidence>
<dbReference type="Gene3D" id="3.30.450.40">
    <property type="match status" value="1"/>
</dbReference>
<dbReference type="PROSITE" id="PS51078">
    <property type="entry name" value="ICLR_ED"/>
    <property type="match status" value="1"/>
</dbReference>
<evidence type="ECO:0000313" key="2">
    <source>
        <dbReference type="EMBL" id="OAV62449.1"/>
    </source>
</evidence>
<dbReference type="PANTHER" id="PTHR30136:SF35">
    <property type="entry name" value="HTH-TYPE TRANSCRIPTIONAL REGULATOR RV1719"/>
    <property type="match status" value="1"/>
</dbReference>
<dbReference type="PANTHER" id="PTHR30136">
    <property type="entry name" value="HELIX-TURN-HELIX TRANSCRIPTIONAL REGULATOR, ICLR FAMILY"/>
    <property type="match status" value="1"/>
</dbReference>
<dbReference type="InterPro" id="IPR050707">
    <property type="entry name" value="HTH_MetabolicPath_Reg"/>
</dbReference>
<dbReference type="STRING" id="1837282.A6F49_07015"/>
<protein>
    <recommendedName>
        <fullName evidence="1">IclR-ED domain-containing protein</fullName>
    </recommendedName>
</protein>
<evidence type="ECO:0000313" key="3">
    <source>
        <dbReference type="Proteomes" id="UP000078292"/>
    </source>
</evidence>
<keyword evidence="3" id="KW-1185">Reference proteome</keyword>
<feature type="domain" description="IclR-ED" evidence="1">
    <location>
        <begin position="1"/>
        <end position="116"/>
    </location>
</feature>